<keyword evidence="2" id="KW-1185">Reference proteome</keyword>
<gene>
    <name evidence="1" type="ORF">FRX31_025789</name>
</gene>
<dbReference type="EMBL" id="JABWDY010031843">
    <property type="protein sequence ID" value="KAF5184624.1"/>
    <property type="molecule type" value="Genomic_DNA"/>
</dbReference>
<evidence type="ECO:0000313" key="2">
    <source>
        <dbReference type="Proteomes" id="UP000554482"/>
    </source>
</evidence>
<comment type="caution">
    <text evidence="1">The sequence shown here is derived from an EMBL/GenBank/DDBJ whole genome shotgun (WGS) entry which is preliminary data.</text>
</comment>
<name>A0A7J6VHP4_THATH</name>
<accession>A0A7J6VHP4</accession>
<protein>
    <submittedName>
        <fullName evidence="1">Uncharacterized protein</fullName>
    </submittedName>
</protein>
<organism evidence="1 2">
    <name type="scientific">Thalictrum thalictroides</name>
    <name type="common">Rue-anemone</name>
    <name type="synonym">Anemone thalictroides</name>
    <dbReference type="NCBI Taxonomy" id="46969"/>
    <lineage>
        <taxon>Eukaryota</taxon>
        <taxon>Viridiplantae</taxon>
        <taxon>Streptophyta</taxon>
        <taxon>Embryophyta</taxon>
        <taxon>Tracheophyta</taxon>
        <taxon>Spermatophyta</taxon>
        <taxon>Magnoliopsida</taxon>
        <taxon>Ranunculales</taxon>
        <taxon>Ranunculaceae</taxon>
        <taxon>Thalictroideae</taxon>
        <taxon>Thalictrum</taxon>
    </lineage>
</organism>
<reference evidence="1 2" key="1">
    <citation type="submission" date="2020-06" db="EMBL/GenBank/DDBJ databases">
        <title>Transcriptomic and genomic resources for Thalictrum thalictroides and T. hernandezii: Facilitating candidate gene discovery in an emerging model plant lineage.</title>
        <authorList>
            <person name="Arias T."/>
            <person name="Riano-Pachon D.M."/>
            <person name="Di Stilio V.S."/>
        </authorList>
    </citation>
    <scope>NUCLEOTIDE SEQUENCE [LARGE SCALE GENOMIC DNA]</scope>
    <source>
        <strain evidence="2">cv. WT478/WT964</strain>
        <tissue evidence="1">Leaves</tissue>
    </source>
</reference>
<sequence>MEGNDRSYLHCIYMEVLEYMMLKCYLYRDTPMPPNKRWSSLIYASEVTIRLLQSKMMTMPDQGNTVDTRIDKN</sequence>
<proteinExistence type="predicted"/>
<dbReference type="AlphaFoldDB" id="A0A7J6VHP4"/>
<dbReference type="Proteomes" id="UP000554482">
    <property type="component" value="Unassembled WGS sequence"/>
</dbReference>
<evidence type="ECO:0000313" key="1">
    <source>
        <dbReference type="EMBL" id="KAF5184624.1"/>
    </source>
</evidence>